<evidence type="ECO:0000256" key="1">
    <source>
        <dbReference type="SAM" id="Phobius"/>
    </source>
</evidence>
<dbReference type="STRING" id="716816.BST96_15155"/>
<dbReference type="PIRSF" id="PIRSF005610">
    <property type="entry name" value="SirB"/>
    <property type="match status" value="1"/>
</dbReference>
<name>A0A1X9NG12_9GAMM</name>
<dbReference type="AlphaFoldDB" id="A0A1X9NG12"/>
<dbReference type="Proteomes" id="UP000193450">
    <property type="component" value="Chromosome"/>
</dbReference>
<protein>
    <recommendedName>
        <fullName evidence="4">Regulator SirB</fullName>
    </recommendedName>
</protein>
<dbReference type="GO" id="GO:0005886">
    <property type="term" value="C:plasma membrane"/>
    <property type="evidence" value="ECO:0007669"/>
    <property type="project" value="TreeGrafter"/>
</dbReference>
<keyword evidence="1" id="KW-1133">Transmembrane helix</keyword>
<proteinExistence type="predicted"/>
<accession>A0A1X9NG12</accession>
<gene>
    <name evidence="2" type="ORF">BST96_15155</name>
</gene>
<organism evidence="2 3">
    <name type="scientific">Oceanicoccus sagamiensis</name>
    <dbReference type="NCBI Taxonomy" id="716816"/>
    <lineage>
        <taxon>Bacteria</taxon>
        <taxon>Pseudomonadati</taxon>
        <taxon>Pseudomonadota</taxon>
        <taxon>Gammaproteobacteria</taxon>
        <taxon>Cellvibrionales</taxon>
        <taxon>Spongiibacteraceae</taxon>
        <taxon>Oceanicoccus</taxon>
    </lineage>
</organism>
<feature type="transmembrane region" description="Helical" evidence="1">
    <location>
        <begin position="6"/>
        <end position="27"/>
    </location>
</feature>
<dbReference type="InterPro" id="IPR007360">
    <property type="entry name" value="SirB"/>
</dbReference>
<keyword evidence="1" id="KW-0472">Membrane</keyword>
<feature type="transmembrane region" description="Helical" evidence="1">
    <location>
        <begin position="101"/>
        <end position="119"/>
    </location>
</feature>
<feature type="transmembrane region" description="Helical" evidence="1">
    <location>
        <begin position="39"/>
        <end position="60"/>
    </location>
</feature>
<evidence type="ECO:0008006" key="4">
    <source>
        <dbReference type="Google" id="ProtNLM"/>
    </source>
</evidence>
<dbReference type="KEGG" id="osg:BST96_15155"/>
<dbReference type="EMBL" id="CP019343">
    <property type="protein sequence ID" value="ARN76436.1"/>
    <property type="molecule type" value="Genomic_DNA"/>
</dbReference>
<keyword evidence="3" id="KW-1185">Reference proteome</keyword>
<reference evidence="2 3" key="1">
    <citation type="submission" date="2016-11" db="EMBL/GenBank/DDBJ databases">
        <title>Trade-off between light-utilization and light-protection in marine flavobacteria.</title>
        <authorList>
            <person name="Kumagai Y."/>
        </authorList>
    </citation>
    <scope>NUCLEOTIDE SEQUENCE [LARGE SCALE GENOMIC DNA]</scope>
    <source>
        <strain evidence="2 3">NBRC 107125</strain>
    </source>
</reference>
<sequence length="127" mass="14351">MQLYPTIKLLHITTAVITILCFTYRGARKVNDGHYRPAKWLRIVPHINDTVLLSCAIYLATQSRQYPLTTDWVSAKLLALFAYIGLGMVVMRLAKNQQQRIIAFGLALVCFAYIVAVALSRSPTPWL</sequence>
<evidence type="ECO:0000313" key="3">
    <source>
        <dbReference type="Proteomes" id="UP000193450"/>
    </source>
</evidence>
<dbReference type="Pfam" id="PF04247">
    <property type="entry name" value="SirB"/>
    <property type="match status" value="1"/>
</dbReference>
<feature type="transmembrane region" description="Helical" evidence="1">
    <location>
        <begin position="72"/>
        <end position="94"/>
    </location>
</feature>
<evidence type="ECO:0000313" key="2">
    <source>
        <dbReference type="EMBL" id="ARN76436.1"/>
    </source>
</evidence>
<keyword evidence="1" id="KW-0812">Transmembrane</keyword>
<dbReference type="PANTHER" id="PTHR39594:SF1">
    <property type="entry name" value="PROTEIN YCHQ"/>
    <property type="match status" value="1"/>
</dbReference>
<dbReference type="PANTHER" id="PTHR39594">
    <property type="entry name" value="PROTEIN YCHQ"/>
    <property type="match status" value="1"/>
</dbReference>